<sequence>MPYGYHGTILHVNLTTGEYHIEHPNEAVYRTYMGGSALGLWYILREVKPGTDPLGPDNVLTFSNSVLTGTPVHGQSRTTANAKSPLTGGIGDSQAGGFWPAELKFAGFDAIVIRGRAPKPVYLWLHDGAVELRDATHLWGLDTGETMQRIREELGDHRIEVAAIGPAGENLVRYAAIMNMANRAFGRTGMGAVMGSKNLKAIAVRGKQRPALFDKDRVLELSRWGRDHVENIGALAKYGTSVVVKAQNYVGGLPTRNYSRGVFEHAKEISGQTMYHTILVDRDTCYACATKCKRVVEVKEGPYTVDRLYGGPEYETIATFGSYCEVGDLKAIAKANELCNRYGLDTISAGATIAWAMEAFENGALTLEETDGIELRFGNADAMLQALEALAHRRGTLGDLLAEGSARAAQRIGRGSDAFLITVKGQEAPAHMPQIKRSLGLIYAVNPFGADHQSSEHDTSYMPKSSKRDLERLAMLGLTSPQDLDALNREKVEFALKTQYFYSALDTLGLCQFDWGPAWQLYGPEHLADYVNAVTGWDVTLDELMTVGRRRLNMLRAFNAREGIGRDADKLTKRLHQMLTDEPNNGLQITPEELEQAKDLYYEMAGWDTRTGYPTAETLAALGLEWIPGLP</sequence>
<dbReference type="PANTHER" id="PTHR30038">
    <property type="entry name" value="ALDEHYDE FERREDOXIN OXIDOREDUCTASE"/>
    <property type="match status" value="1"/>
</dbReference>
<dbReference type="SUPFAM" id="SSF48310">
    <property type="entry name" value="Aldehyde ferredoxin oxidoreductase, C-terminal domains"/>
    <property type="match status" value="1"/>
</dbReference>
<dbReference type="Proteomes" id="UP000050502">
    <property type="component" value="Unassembled WGS sequence"/>
</dbReference>
<evidence type="ECO:0000256" key="8">
    <source>
        <dbReference type="ARBA" id="ARBA00049934"/>
    </source>
</evidence>
<dbReference type="EMBL" id="LGKN01000003">
    <property type="protein sequence ID" value="KPL89613.1"/>
    <property type="molecule type" value="Genomic_DNA"/>
</dbReference>
<dbReference type="InterPro" id="IPR036021">
    <property type="entry name" value="Tungsten_al_ferr_oxy-like_C"/>
</dbReference>
<dbReference type="SUPFAM" id="SSF56228">
    <property type="entry name" value="Aldehyde ferredoxin oxidoreductase, N-terminal domain"/>
    <property type="match status" value="1"/>
</dbReference>
<evidence type="ECO:0000256" key="3">
    <source>
        <dbReference type="ARBA" id="ARBA00022485"/>
    </source>
</evidence>
<keyword evidence="3" id="KW-0004">4Fe-4S</keyword>
<dbReference type="InterPro" id="IPR013983">
    <property type="entry name" value="Ald_Fedxn_OxRdtase_N"/>
</dbReference>
<dbReference type="Pfam" id="PF02730">
    <property type="entry name" value="AFOR_N"/>
    <property type="match status" value="1"/>
</dbReference>
<keyword evidence="7" id="KW-0411">Iron-sulfur</keyword>
<dbReference type="GO" id="GO:0009055">
    <property type="term" value="F:electron transfer activity"/>
    <property type="evidence" value="ECO:0007669"/>
    <property type="project" value="InterPro"/>
</dbReference>
<dbReference type="RefSeq" id="WP_060687244.1">
    <property type="nucleotide sequence ID" value="NZ_LGKN01000003.1"/>
</dbReference>
<dbReference type="GO" id="GO:0051539">
    <property type="term" value="F:4 iron, 4 sulfur cluster binding"/>
    <property type="evidence" value="ECO:0007669"/>
    <property type="project" value="UniProtKB-KW"/>
</dbReference>
<reference evidence="10 11" key="1">
    <citation type="submission" date="2015-07" db="EMBL/GenBank/DDBJ databases">
        <title>Whole genome sequence of Ardenticatena maritima DSM 23922.</title>
        <authorList>
            <person name="Hemp J."/>
            <person name="Ward L.M."/>
            <person name="Pace L.A."/>
            <person name="Fischer W.W."/>
        </authorList>
    </citation>
    <scope>NUCLEOTIDE SEQUENCE [LARGE SCALE GENOMIC DNA]</scope>
    <source>
        <strain evidence="10 11">110S</strain>
    </source>
</reference>
<dbReference type="GO" id="GO:0016625">
    <property type="term" value="F:oxidoreductase activity, acting on the aldehyde or oxo group of donors, iron-sulfur protein as acceptor"/>
    <property type="evidence" value="ECO:0007669"/>
    <property type="project" value="InterPro"/>
</dbReference>
<evidence type="ECO:0000256" key="1">
    <source>
        <dbReference type="ARBA" id="ARBA00001966"/>
    </source>
</evidence>
<dbReference type="GO" id="GO:0046872">
    <property type="term" value="F:metal ion binding"/>
    <property type="evidence" value="ECO:0007669"/>
    <property type="project" value="UniProtKB-KW"/>
</dbReference>
<evidence type="ECO:0000313" key="10">
    <source>
        <dbReference type="EMBL" id="KPL89613.1"/>
    </source>
</evidence>
<dbReference type="InterPro" id="IPR013985">
    <property type="entry name" value="Ald_Fedxn_OxRdtase_dom3"/>
</dbReference>
<keyword evidence="5" id="KW-0560">Oxidoreductase</keyword>
<comment type="cofactor">
    <cofactor evidence="1">
        <name>[4Fe-4S] cluster</name>
        <dbReference type="ChEBI" id="CHEBI:49883"/>
    </cofactor>
</comment>
<dbReference type="Gene3D" id="1.10.569.10">
    <property type="entry name" value="Aldehyde Ferredoxin Oxidoreductase Protein, subunit A, domain 2"/>
    <property type="match status" value="1"/>
</dbReference>
<dbReference type="PANTHER" id="PTHR30038:SF0">
    <property type="entry name" value="TUNGSTEN-CONTAINING ALDEHYDE FERREDOXIN OXIDOREDUCTASE"/>
    <property type="match status" value="1"/>
</dbReference>
<dbReference type="SMART" id="SM00790">
    <property type="entry name" value="AFOR_N"/>
    <property type="match status" value="1"/>
</dbReference>
<comment type="similarity">
    <text evidence="2">Belongs to the AOR/FOR family.</text>
</comment>
<protein>
    <recommendedName>
        <fullName evidence="9">Aldehyde ferredoxin oxidoreductase N-terminal domain-containing protein</fullName>
    </recommendedName>
</protein>
<dbReference type="Gene3D" id="1.10.599.10">
    <property type="entry name" value="Aldehyde Ferredoxin Oxidoreductase Protein, subunit A, domain 3"/>
    <property type="match status" value="1"/>
</dbReference>
<dbReference type="InterPro" id="IPR001203">
    <property type="entry name" value="OxRdtase_Ald_Fedxn_C"/>
</dbReference>
<accession>A0A0P6Y9D8</accession>
<evidence type="ECO:0000256" key="6">
    <source>
        <dbReference type="ARBA" id="ARBA00023004"/>
    </source>
</evidence>
<dbReference type="AlphaFoldDB" id="A0A0P6Y9D8"/>
<dbReference type="InterPro" id="IPR036503">
    <property type="entry name" value="Ald_Fedxn_OxRdtase_N_sf"/>
</dbReference>
<organism evidence="10 11">
    <name type="scientific">Ardenticatena maritima</name>
    <dbReference type="NCBI Taxonomy" id="872965"/>
    <lineage>
        <taxon>Bacteria</taxon>
        <taxon>Bacillati</taxon>
        <taxon>Chloroflexota</taxon>
        <taxon>Ardenticatenia</taxon>
        <taxon>Ardenticatenales</taxon>
        <taxon>Ardenticatenaceae</taxon>
        <taxon>Ardenticatena</taxon>
    </lineage>
</organism>
<comment type="cofactor">
    <cofactor evidence="8">
        <name>tungstopterin</name>
        <dbReference type="ChEBI" id="CHEBI:30402"/>
    </cofactor>
</comment>
<keyword evidence="6" id="KW-0408">Iron</keyword>
<dbReference type="InterPro" id="IPR051919">
    <property type="entry name" value="W-dependent_AOR"/>
</dbReference>
<dbReference type="PATRIC" id="fig|872965.6.peg.799"/>
<gene>
    <name evidence="10" type="ORF">SE16_04135</name>
</gene>
<comment type="caution">
    <text evidence="10">The sequence shown here is derived from an EMBL/GenBank/DDBJ whole genome shotgun (WGS) entry which is preliminary data.</text>
</comment>
<dbReference type="InterPro" id="IPR013984">
    <property type="entry name" value="Ald_Fedxn_OxRdtase_dom2"/>
</dbReference>
<evidence type="ECO:0000256" key="5">
    <source>
        <dbReference type="ARBA" id="ARBA00023002"/>
    </source>
</evidence>
<evidence type="ECO:0000256" key="2">
    <source>
        <dbReference type="ARBA" id="ARBA00011032"/>
    </source>
</evidence>
<evidence type="ECO:0000256" key="7">
    <source>
        <dbReference type="ARBA" id="ARBA00023014"/>
    </source>
</evidence>
<keyword evidence="4" id="KW-0479">Metal-binding</keyword>
<feature type="domain" description="Aldehyde ferredoxin oxidoreductase N-terminal" evidence="9">
    <location>
        <begin position="5"/>
        <end position="208"/>
    </location>
</feature>
<evidence type="ECO:0000259" key="9">
    <source>
        <dbReference type="SMART" id="SM00790"/>
    </source>
</evidence>
<name>A0A0P6Y9D8_9CHLR</name>
<dbReference type="Gene3D" id="3.60.9.10">
    <property type="entry name" value="Aldehyde ferredoxin oxidoreductase, N-terminal domain"/>
    <property type="match status" value="1"/>
</dbReference>
<evidence type="ECO:0000256" key="4">
    <source>
        <dbReference type="ARBA" id="ARBA00022723"/>
    </source>
</evidence>
<dbReference type="Pfam" id="PF01314">
    <property type="entry name" value="AFOR_C"/>
    <property type="match status" value="1"/>
</dbReference>
<evidence type="ECO:0000313" key="11">
    <source>
        <dbReference type="Proteomes" id="UP000050502"/>
    </source>
</evidence>
<proteinExistence type="inferred from homology"/>